<comment type="subunit">
    <text evidence="2">The complex is composed of two ATP-binding proteins (GsiA), two transmembrane proteins (GsiC and GsiD) and a solute-binding protein (GsiB).</text>
</comment>
<evidence type="ECO:0000313" key="19">
    <source>
        <dbReference type="EMBL" id="MDX3044705.1"/>
    </source>
</evidence>
<dbReference type="SMART" id="SM00382">
    <property type="entry name" value="AAA"/>
    <property type="match status" value="1"/>
</dbReference>
<evidence type="ECO:0000256" key="13">
    <source>
        <dbReference type="ARBA" id="ARBA00038416"/>
    </source>
</evidence>
<dbReference type="NCBIfam" id="TIGR01727">
    <property type="entry name" value="oligo_HPY"/>
    <property type="match status" value="1"/>
</dbReference>
<name>A0ABU4N8Y9_9ACTN</name>
<dbReference type="PROSITE" id="PS00211">
    <property type="entry name" value="ABC_TRANSPORTER_1"/>
    <property type="match status" value="1"/>
</dbReference>
<dbReference type="InterPro" id="IPR003593">
    <property type="entry name" value="AAA+_ATPase"/>
</dbReference>
<dbReference type="PANTHER" id="PTHR43776:SF15">
    <property type="entry name" value="GLUTATHIONE IMPORT ATP-BINDING PROTEIN GSIA"/>
    <property type="match status" value="1"/>
</dbReference>
<dbReference type="EC" id="7.4.2.10" evidence="14"/>
<dbReference type="PROSITE" id="PS50893">
    <property type="entry name" value="ABC_TRANSPORTER_2"/>
    <property type="match status" value="1"/>
</dbReference>
<dbReference type="EMBL" id="JARAWJ010000106">
    <property type="protein sequence ID" value="MDX3044705.1"/>
    <property type="molecule type" value="Genomic_DNA"/>
</dbReference>
<proteinExistence type="inferred from homology"/>
<dbReference type="RefSeq" id="WP_313895679.1">
    <property type="nucleotide sequence ID" value="NZ_JABXWF010000017.1"/>
</dbReference>
<feature type="domain" description="ABC transporter" evidence="18">
    <location>
        <begin position="8"/>
        <end position="252"/>
    </location>
</feature>
<comment type="subcellular location">
    <subcellularLocation>
        <location evidence="1">Cell inner membrane</location>
    </subcellularLocation>
</comment>
<comment type="similarity">
    <text evidence="13">Belongs to the ABC transporter superfamily. Glutathione importer (TC 3.A.1.5.11) family.</text>
</comment>
<evidence type="ECO:0000256" key="12">
    <source>
        <dbReference type="ARBA" id="ARBA00037530"/>
    </source>
</evidence>
<dbReference type="PANTHER" id="PTHR43776">
    <property type="entry name" value="TRANSPORT ATP-BINDING PROTEIN"/>
    <property type="match status" value="1"/>
</dbReference>
<protein>
    <recommendedName>
        <fullName evidence="15">Glutathione import ATP-binding protein GsiA</fullName>
        <ecNumber evidence="14">7.4.2.10</ecNumber>
    </recommendedName>
</protein>
<keyword evidence="10" id="KW-1278">Translocase</keyword>
<comment type="catalytic activity">
    <reaction evidence="16">
        <text>glutathione(out) + ATP + H2O = glutathione(in) + ADP + phosphate + H(+)</text>
        <dbReference type="Rhea" id="RHEA:29791"/>
        <dbReference type="ChEBI" id="CHEBI:15377"/>
        <dbReference type="ChEBI" id="CHEBI:15378"/>
        <dbReference type="ChEBI" id="CHEBI:30616"/>
        <dbReference type="ChEBI" id="CHEBI:43474"/>
        <dbReference type="ChEBI" id="CHEBI:57925"/>
        <dbReference type="ChEBI" id="CHEBI:456216"/>
        <dbReference type="EC" id="7.4.2.10"/>
    </reaction>
</comment>
<feature type="region of interest" description="Disordered" evidence="17">
    <location>
        <begin position="318"/>
        <end position="361"/>
    </location>
</feature>
<dbReference type="Pfam" id="PF00005">
    <property type="entry name" value="ABC_tran"/>
    <property type="match status" value="1"/>
</dbReference>
<evidence type="ECO:0000256" key="15">
    <source>
        <dbReference type="ARBA" id="ARBA00041187"/>
    </source>
</evidence>
<evidence type="ECO:0000256" key="9">
    <source>
        <dbReference type="ARBA" id="ARBA00022840"/>
    </source>
</evidence>
<evidence type="ECO:0000256" key="2">
    <source>
        <dbReference type="ARBA" id="ARBA00011469"/>
    </source>
</evidence>
<evidence type="ECO:0000256" key="7">
    <source>
        <dbReference type="ARBA" id="ARBA00022741"/>
    </source>
</evidence>
<evidence type="ECO:0000256" key="14">
    <source>
        <dbReference type="ARBA" id="ARBA00039050"/>
    </source>
</evidence>
<dbReference type="InterPro" id="IPR027417">
    <property type="entry name" value="P-loop_NTPase"/>
</dbReference>
<evidence type="ECO:0000256" key="5">
    <source>
        <dbReference type="ARBA" id="ARBA00022519"/>
    </source>
</evidence>
<dbReference type="GO" id="GO:0005524">
    <property type="term" value="F:ATP binding"/>
    <property type="evidence" value="ECO:0007669"/>
    <property type="project" value="UniProtKB-KW"/>
</dbReference>
<accession>A0ABU4N8Y9</accession>
<evidence type="ECO:0000256" key="6">
    <source>
        <dbReference type="ARBA" id="ARBA00022737"/>
    </source>
</evidence>
<keyword evidence="4" id="KW-1003">Cell membrane</keyword>
<evidence type="ECO:0000256" key="17">
    <source>
        <dbReference type="SAM" id="MobiDB-lite"/>
    </source>
</evidence>
<keyword evidence="5" id="KW-0997">Cell inner membrane</keyword>
<reference evidence="19 20" key="1">
    <citation type="journal article" date="2023" name="Microb. Genom.">
        <title>Mesoterricola silvestris gen. nov., sp. nov., Mesoterricola sediminis sp. nov., Geothrix oryzae sp. nov., Geothrix edaphica sp. nov., Geothrix rubra sp. nov., and Geothrix limicola sp. nov., six novel members of Acidobacteriota isolated from soils.</title>
        <authorList>
            <person name="Weisberg A.J."/>
            <person name="Pearce E."/>
            <person name="Kramer C.G."/>
            <person name="Chang J.H."/>
            <person name="Clarke C.R."/>
        </authorList>
    </citation>
    <scope>NUCLEOTIDE SEQUENCE [LARGE SCALE GENOMIC DNA]</scope>
    <source>
        <strain evidence="19 20">NE20-4-1</strain>
    </source>
</reference>
<comment type="function">
    <text evidence="12">Part of the ABC transporter complex GsiABCD involved in glutathione import. Responsible for energy coupling to the transport system.</text>
</comment>
<keyword evidence="11" id="KW-0472">Membrane</keyword>
<sequence length="361" mass="39414">MNDETNLLEVSDLSVHFRRGHGSPVLRAVDRVSFSVAERETLGVVGESGSGKSTIGRAVLGLVPPTDGRIEFAGEDITRADHRRRRALSRDLQVIFQDPYSSLNPTRTVAKTLGESLRAEKLAGDEVRERVVAMLERVGLPASAADRHPSGFSGGQRQRIAIARALVARPRLVICDEPVSALDLSVQAQVLNLLRELQDEFALGYVFVAHDLDVVRHLSHRIMVLYRGQIMEQGPADAVHATPAHPYTRTLLDAAPVPDPVRQAERRMRRVRTDDNTGPVSGTGCPFAGRCLHAAPPCHTERPPLEQTPAGTTVACHRWRELGGAPAPEPARGPDVATGPPRPGDRRHPHALDPTTDRRRP</sequence>
<comment type="caution">
    <text evidence="19">The sequence shown here is derived from an EMBL/GenBank/DDBJ whole genome shotgun (WGS) entry which is preliminary data.</text>
</comment>
<dbReference type="InterPro" id="IPR017871">
    <property type="entry name" value="ABC_transporter-like_CS"/>
</dbReference>
<evidence type="ECO:0000256" key="11">
    <source>
        <dbReference type="ARBA" id="ARBA00023136"/>
    </source>
</evidence>
<organism evidence="19 20">
    <name type="scientific">Streptomyces caniscabiei</name>
    <dbReference type="NCBI Taxonomy" id="2746961"/>
    <lineage>
        <taxon>Bacteria</taxon>
        <taxon>Bacillati</taxon>
        <taxon>Actinomycetota</taxon>
        <taxon>Actinomycetes</taxon>
        <taxon>Kitasatosporales</taxon>
        <taxon>Streptomycetaceae</taxon>
        <taxon>Streptomyces</taxon>
    </lineage>
</organism>
<keyword evidence="7" id="KW-0547">Nucleotide-binding</keyword>
<dbReference type="Proteomes" id="UP001282474">
    <property type="component" value="Unassembled WGS sequence"/>
</dbReference>
<gene>
    <name evidence="19" type="ORF">PV383_47270</name>
</gene>
<dbReference type="InterPro" id="IPR050319">
    <property type="entry name" value="ABC_transp_ATP-bind"/>
</dbReference>
<evidence type="ECO:0000256" key="10">
    <source>
        <dbReference type="ARBA" id="ARBA00022967"/>
    </source>
</evidence>
<keyword evidence="9 19" id="KW-0067">ATP-binding</keyword>
<dbReference type="Gene3D" id="3.40.50.300">
    <property type="entry name" value="P-loop containing nucleotide triphosphate hydrolases"/>
    <property type="match status" value="1"/>
</dbReference>
<evidence type="ECO:0000256" key="8">
    <source>
        <dbReference type="ARBA" id="ARBA00022801"/>
    </source>
</evidence>
<keyword evidence="8" id="KW-0378">Hydrolase</keyword>
<evidence type="ECO:0000256" key="1">
    <source>
        <dbReference type="ARBA" id="ARBA00004533"/>
    </source>
</evidence>
<dbReference type="SUPFAM" id="SSF52540">
    <property type="entry name" value="P-loop containing nucleoside triphosphate hydrolases"/>
    <property type="match status" value="1"/>
</dbReference>
<dbReference type="Pfam" id="PF08352">
    <property type="entry name" value="oligo_HPY"/>
    <property type="match status" value="1"/>
</dbReference>
<evidence type="ECO:0000256" key="16">
    <source>
        <dbReference type="ARBA" id="ARBA00047640"/>
    </source>
</evidence>
<evidence type="ECO:0000256" key="3">
    <source>
        <dbReference type="ARBA" id="ARBA00022448"/>
    </source>
</evidence>
<dbReference type="CDD" id="cd03257">
    <property type="entry name" value="ABC_NikE_OppD_transporters"/>
    <property type="match status" value="1"/>
</dbReference>
<dbReference type="InterPro" id="IPR003439">
    <property type="entry name" value="ABC_transporter-like_ATP-bd"/>
</dbReference>
<evidence type="ECO:0000256" key="4">
    <source>
        <dbReference type="ARBA" id="ARBA00022475"/>
    </source>
</evidence>
<keyword evidence="3" id="KW-0813">Transport</keyword>
<evidence type="ECO:0000313" key="20">
    <source>
        <dbReference type="Proteomes" id="UP001282474"/>
    </source>
</evidence>
<keyword evidence="20" id="KW-1185">Reference proteome</keyword>
<keyword evidence="6" id="KW-0677">Repeat</keyword>
<dbReference type="InterPro" id="IPR013563">
    <property type="entry name" value="Oligopep_ABC_C"/>
</dbReference>
<evidence type="ECO:0000259" key="18">
    <source>
        <dbReference type="PROSITE" id="PS50893"/>
    </source>
</evidence>